<dbReference type="InterPro" id="IPR036514">
    <property type="entry name" value="SGNH_hydro_sf"/>
</dbReference>
<dbReference type="PANTHER" id="PTHR37981">
    <property type="entry name" value="LIPASE 2"/>
    <property type="match status" value="1"/>
</dbReference>
<keyword evidence="2" id="KW-1015">Disulfide bond</keyword>
<dbReference type="PANTHER" id="PTHR37981:SF1">
    <property type="entry name" value="SGNH HYDROLASE-TYPE ESTERASE DOMAIN-CONTAINING PROTEIN"/>
    <property type="match status" value="1"/>
</dbReference>
<dbReference type="AlphaFoldDB" id="A0A1H1IPR3"/>
<reference evidence="5" key="1">
    <citation type="submission" date="2016-10" db="EMBL/GenBank/DDBJ databases">
        <authorList>
            <person name="Varghese N."/>
        </authorList>
    </citation>
    <scope>NUCLEOTIDE SEQUENCE [LARGE SCALE GENOMIC DNA]</scope>
    <source>
        <strain evidence="5">GAS106B</strain>
    </source>
</reference>
<keyword evidence="4" id="KW-0378">Hydrolase</keyword>
<dbReference type="EMBL" id="FNKP01000002">
    <property type="protein sequence ID" value="SDR39697.1"/>
    <property type="molecule type" value="Genomic_DNA"/>
</dbReference>
<evidence type="ECO:0000313" key="5">
    <source>
        <dbReference type="Proteomes" id="UP000183487"/>
    </source>
</evidence>
<dbReference type="GO" id="GO:0019433">
    <property type="term" value="P:triglyceride catabolic process"/>
    <property type="evidence" value="ECO:0007669"/>
    <property type="project" value="TreeGrafter"/>
</dbReference>
<dbReference type="GO" id="GO:0004806">
    <property type="term" value="F:triacylglycerol lipase activity"/>
    <property type="evidence" value="ECO:0007669"/>
    <property type="project" value="TreeGrafter"/>
</dbReference>
<feature type="disulfide bond" evidence="2">
    <location>
        <begin position="173"/>
        <end position="221"/>
    </location>
</feature>
<evidence type="ECO:0000313" key="4">
    <source>
        <dbReference type="EMBL" id="SDR39697.1"/>
    </source>
</evidence>
<evidence type="ECO:0000256" key="2">
    <source>
        <dbReference type="PIRSR" id="PIRSR637460-2"/>
    </source>
</evidence>
<sequence>MKLSQQNAYYVALGSSFAAGLGLGPRAPGSPIVSQRSQNGYPQQLARLLDVSSFADMTSSGSTVHQVLNGGQWYIGPQVDALGPDTRLVTLTAGGNDVGYIGDLMFSAYRNRRGVLGFLCRLLWKGPKSLDQRDFDALDTNMRATLAEIRRRSPNALIIVATYPTLLSTNARCQELGLTDDQIKLMLPVGEKLAEITRIAAVDAGATIVDMAALSADHDVCGNEPWVNGAFPKIGTAFHPTFAGAQAMAQAIFSRIQEVSGALVS</sequence>
<feature type="domain" description="SGNH hydrolase-type esterase" evidence="3">
    <location>
        <begin position="12"/>
        <end position="247"/>
    </location>
</feature>
<keyword evidence="5" id="KW-1185">Reference proteome</keyword>
<dbReference type="RefSeq" id="WP_074770401.1">
    <property type="nucleotide sequence ID" value="NZ_FNKP01000002.1"/>
</dbReference>
<dbReference type="CDD" id="cd01823">
    <property type="entry name" value="SEST_like"/>
    <property type="match status" value="1"/>
</dbReference>
<dbReference type="InterPro" id="IPR013830">
    <property type="entry name" value="SGNH_hydro"/>
</dbReference>
<feature type="active site" description="Nucleophile" evidence="1">
    <location>
        <position position="16"/>
    </location>
</feature>
<dbReference type="Gene3D" id="3.40.50.1110">
    <property type="entry name" value="SGNH hydrolase"/>
    <property type="match status" value="1"/>
</dbReference>
<dbReference type="OrthoDB" id="5503950at2"/>
<evidence type="ECO:0000259" key="3">
    <source>
        <dbReference type="Pfam" id="PF13472"/>
    </source>
</evidence>
<protein>
    <submittedName>
        <fullName evidence="4">GDSL-like Lipase/Acylhydrolase family protein</fullName>
    </submittedName>
</protein>
<accession>A0A1H1IPR3</accession>
<dbReference type="Proteomes" id="UP000183487">
    <property type="component" value="Unassembled WGS sequence"/>
</dbReference>
<feature type="active site" evidence="1">
    <location>
        <position position="239"/>
    </location>
</feature>
<organism evidence="4 5">
    <name type="scientific">Paraburkholderia fungorum</name>
    <dbReference type="NCBI Taxonomy" id="134537"/>
    <lineage>
        <taxon>Bacteria</taxon>
        <taxon>Pseudomonadati</taxon>
        <taxon>Pseudomonadota</taxon>
        <taxon>Betaproteobacteria</taxon>
        <taxon>Burkholderiales</taxon>
        <taxon>Burkholderiaceae</taxon>
        <taxon>Paraburkholderia</taxon>
    </lineage>
</organism>
<proteinExistence type="predicted"/>
<name>A0A1H1IPR3_9BURK</name>
<gene>
    <name evidence="4" type="ORF">SAMN05443245_5475</name>
</gene>
<dbReference type="Pfam" id="PF13472">
    <property type="entry name" value="Lipase_GDSL_2"/>
    <property type="match status" value="1"/>
</dbReference>
<evidence type="ECO:0000256" key="1">
    <source>
        <dbReference type="PIRSR" id="PIRSR637460-1"/>
    </source>
</evidence>
<dbReference type="InterPro" id="IPR037460">
    <property type="entry name" value="SEST-like"/>
</dbReference>
<dbReference type="SUPFAM" id="SSF52266">
    <property type="entry name" value="SGNH hydrolase"/>
    <property type="match status" value="1"/>
</dbReference>